<protein>
    <submittedName>
        <fullName evidence="1">Uncharacterized protein</fullName>
    </submittedName>
</protein>
<evidence type="ECO:0000313" key="1">
    <source>
        <dbReference type="EMBL" id="JAD22518.1"/>
    </source>
</evidence>
<reference evidence="1" key="2">
    <citation type="journal article" date="2015" name="Data Brief">
        <title>Shoot transcriptome of the giant reed, Arundo donax.</title>
        <authorList>
            <person name="Barrero R.A."/>
            <person name="Guerrero F.D."/>
            <person name="Moolhuijzen P."/>
            <person name="Goolsby J.A."/>
            <person name="Tidwell J."/>
            <person name="Bellgard S.E."/>
            <person name="Bellgard M.I."/>
        </authorList>
    </citation>
    <scope>NUCLEOTIDE SEQUENCE</scope>
    <source>
        <tissue evidence="1">Shoot tissue taken approximately 20 cm above the soil surface</tissue>
    </source>
</reference>
<reference evidence="1" key="1">
    <citation type="submission" date="2014-09" db="EMBL/GenBank/DDBJ databases">
        <authorList>
            <person name="Magalhaes I.L.F."/>
            <person name="Oliveira U."/>
            <person name="Santos F.R."/>
            <person name="Vidigal T.H.D.A."/>
            <person name="Brescovit A.D."/>
            <person name="Santos A.J."/>
        </authorList>
    </citation>
    <scope>NUCLEOTIDE SEQUENCE</scope>
    <source>
        <tissue evidence="1">Shoot tissue taken approximately 20 cm above the soil surface</tissue>
    </source>
</reference>
<dbReference type="EMBL" id="GBRH01275377">
    <property type="protein sequence ID" value="JAD22518.1"/>
    <property type="molecule type" value="Transcribed_RNA"/>
</dbReference>
<organism evidence="1">
    <name type="scientific">Arundo donax</name>
    <name type="common">Giant reed</name>
    <name type="synonym">Donax arundinaceus</name>
    <dbReference type="NCBI Taxonomy" id="35708"/>
    <lineage>
        <taxon>Eukaryota</taxon>
        <taxon>Viridiplantae</taxon>
        <taxon>Streptophyta</taxon>
        <taxon>Embryophyta</taxon>
        <taxon>Tracheophyta</taxon>
        <taxon>Spermatophyta</taxon>
        <taxon>Magnoliopsida</taxon>
        <taxon>Liliopsida</taxon>
        <taxon>Poales</taxon>
        <taxon>Poaceae</taxon>
        <taxon>PACMAD clade</taxon>
        <taxon>Arundinoideae</taxon>
        <taxon>Arundineae</taxon>
        <taxon>Arundo</taxon>
    </lineage>
</organism>
<name>A0A0A8YAS1_ARUDO</name>
<accession>A0A0A8YAS1</accession>
<sequence length="59" mass="6864">MHAMKEQGALGLYATLLFGLTVEDLNLEMRMELFSFSNSCSRQHKQNLMQFSLLFMFVD</sequence>
<proteinExistence type="predicted"/>
<dbReference type="AlphaFoldDB" id="A0A0A8YAS1"/>